<gene>
    <name evidence="3" type="ORF">XAT740_LOCUS37171</name>
</gene>
<keyword evidence="4" id="KW-1185">Reference proteome</keyword>
<comment type="similarity">
    <text evidence="1">Belongs to the FAM47 family.</text>
</comment>
<dbReference type="PANTHER" id="PTHR46449">
    <property type="entry name" value="ZGC:158260"/>
    <property type="match status" value="1"/>
</dbReference>
<protein>
    <submittedName>
        <fullName evidence="3">Uncharacterized protein</fullName>
    </submittedName>
</protein>
<dbReference type="PANTHER" id="PTHR46449:SF5">
    <property type="entry name" value="FAMILY WITH SEQUENCE SIMILARITY 47 MEMBER E"/>
    <property type="match status" value="1"/>
</dbReference>
<dbReference type="Pfam" id="PF14642">
    <property type="entry name" value="FAM47"/>
    <property type="match status" value="1"/>
</dbReference>
<evidence type="ECO:0000313" key="4">
    <source>
        <dbReference type="Proteomes" id="UP000663828"/>
    </source>
</evidence>
<feature type="region of interest" description="Disordered" evidence="2">
    <location>
        <begin position="458"/>
        <end position="482"/>
    </location>
</feature>
<evidence type="ECO:0000256" key="2">
    <source>
        <dbReference type="SAM" id="MobiDB-lite"/>
    </source>
</evidence>
<organism evidence="3 4">
    <name type="scientific">Adineta ricciae</name>
    <name type="common">Rotifer</name>
    <dbReference type="NCBI Taxonomy" id="249248"/>
    <lineage>
        <taxon>Eukaryota</taxon>
        <taxon>Metazoa</taxon>
        <taxon>Spiralia</taxon>
        <taxon>Gnathifera</taxon>
        <taxon>Rotifera</taxon>
        <taxon>Eurotatoria</taxon>
        <taxon>Bdelloidea</taxon>
        <taxon>Adinetida</taxon>
        <taxon>Adinetidae</taxon>
        <taxon>Adineta</taxon>
    </lineage>
</organism>
<accession>A0A815Q2N9</accession>
<reference evidence="3" key="1">
    <citation type="submission" date="2021-02" db="EMBL/GenBank/DDBJ databases">
        <authorList>
            <person name="Nowell W R."/>
        </authorList>
    </citation>
    <scope>NUCLEOTIDE SEQUENCE</scope>
</reference>
<dbReference type="AlphaFoldDB" id="A0A815Q2N9"/>
<evidence type="ECO:0000256" key="1">
    <source>
        <dbReference type="ARBA" id="ARBA00005277"/>
    </source>
</evidence>
<comment type="caution">
    <text evidence="3">The sequence shown here is derived from an EMBL/GenBank/DDBJ whole genome shotgun (WGS) entry which is preliminary data.</text>
</comment>
<dbReference type="InterPro" id="IPR032743">
    <property type="entry name" value="FAM47"/>
</dbReference>
<feature type="compositionally biased region" description="Basic and acidic residues" evidence="2">
    <location>
        <begin position="459"/>
        <end position="468"/>
    </location>
</feature>
<name>A0A815Q2N9_ADIRI</name>
<evidence type="ECO:0000313" key="3">
    <source>
        <dbReference type="EMBL" id="CAF1456284.1"/>
    </source>
</evidence>
<feature type="compositionally biased region" description="Polar residues" evidence="2">
    <location>
        <begin position="185"/>
        <end position="197"/>
    </location>
</feature>
<dbReference type="GO" id="GO:0045815">
    <property type="term" value="P:transcription initiation-coupled chromatin remodeling"/>
    <property type="evidence" value="ECO:0007669"/>
    <property type="project" value="TreeGrafter"/>
</dbReference>
<proteinExistence type="inferred from homology"/>
<dbReference type="Proteomes" id="UP000663828">
    <property type="component" value="Unassembled WGS sequence"/>
</dbReference>
<feature type="region of interest" description="Disordered" evidence="2">
    <location>
        <begin position="185"/>
        <end position="219"/>
    </location>
</feature>
<dbReference type="EMBL" id="CAJNOR010003883">
    <property type="protein sequence ID" value="CAF1456284.1"/>
    <property type="molecule type" value="Genomic_DNA"/>
</dbReference>
<sequence>MSTKSNASNDLKYILLPTVETHRREPKFQPWYRERFKMKYPCHMNTKNWRFVKDGLDDFRDGLPPPHDDIMLEPEKGPGPVIFSQKRRVKASVCNPRNRLEDRQLFFSRMLPTVEKRRQLIDYYIANLLDRPMAFFPHFQQILSPNMYEQVRSLLEGELSRVIEEEQEFFAVDSQDFFSASTSLPATAFDNSDQGRTASEKPGEETNSGASEEVEVKKETRRPGLTTIVYDDSGKAWDSVEYEKKLKNPYRWFIENQKRMQTYKGPTREEIAISAMESHLRKVAEHFCSWLYSLGGETNFDIDPAVVRNLFSTAYDTKPSLDVPIKIVQMTRLPVDLREGTKETMLAEPDERTPTFAKSYASSKLSASKKLTSQSFDTAQPRKYRYGAWYLPTNLWQRSLVTESLKDPKKLKAEREDATRVREEETNAYLAPMRGVDAFKDYLVDRKVPRLPKLITDVDQYRRDHPPEPSKPTIGIRRKDTS</sequence>
<dbReference type="GO" id="GO:0000785">
    <property type="term" value="C:chromatin"/>
    <property type="evidence" value="ECO:0007669"/>
    <property type="project" value="TreeGrafter"/>
</dbReference>